<name>A0A5B7DRR7_PORTR</name>
<accession>A0A5B7DRR7</accession>
<evidence type="ECO:0000313" key="2">
    <source>
        <dbReference type="EMBL" id="MPC24108.1"/>
    </source>
</evidence>
<dbReference type="Proteomes" id="UP000324222">
    <property type="component" value="Unassembled WGS sequence"/>
</dbReference>
<feature type="region of interest" description="Disordered" evidence="1">
    <location>
        <begin position="62"/>
        <end position="131"/>
    </location>
</feature>
<proteinExistence type="predicted"/>
<organism evidence="2 3">
    <name type="scientific">Portunus trituberculatus</name>
    <name type="common">Swimming crab</name>
    <name type="synonym">Neptunus trituberculatus</name>
    <dbReference type="NCBI Taxonomy" id="210409"/>
    <lineage>
        <taxon>Eukaryota</taxon>
        <taxon>Metazoa</taxon>
        <taxon>Ecdysozoa</taxon>
        <taxon>Arthropoda</taxon>
        <taxon>Crustacea</taxon>
        <taxon>Multicrustacea</taxon>
        <taxon>Malacostraca</taxon>
        <taxon>Eumalacostraca</taxon>
        <taxon>Eucarida</taxon>
        <taxon>Decapoda</taxon>
        <taxon>Pleocyemata</taxon>
        <taxon>Brachyura</taxon>
        <taxon>Eubrachyura</taxon>
        <taxon>Portunoidea</taxon>
        <taxon>Portunidae</taxon>
        <taxon>Portuninae</taxon>
        <taxon>Portunus</taxon>
    </lineage>
</organism>
<protein>
    <submittedName>
        <fullName evidence="2">Uncharacterized protein</fullName>
    </submittedName>
</protein>
<dbReference type="AlphaFoldDB" id="A0A5B7DRR7"/>
<feature type="compositionally biased region" description="Low complexity" evidence="1">
    <location>
        <begin position="85"/>
        <end position="111"/>
    </location>
</feature>
<reference evidence="2 3" key="1">
    <citation type="submission" date="2019-05" db="EMBL/GenBank/DDBJ databases">
        <title>Another draft genome of Portunus trituberculatus and its Hox gene families provides insights of decapod evolution.</title>
        <authorList>
            <person name="Jeong J.-H."/>
            <person name="Song I."/>
            <person name="Kim S."/>
            <person name="Choi T."/>
            <person name="Kim D."/>
            <person name="Ryu S."/>
            <person name="Kim W."/>
        </authorList>
    </citation>
    <scope>NUCLEOTIDE SEQUENCE [LARGE SCALE GENOMIC DNA]</scope>
    <source>
        <tissue evidence="2">Muscle</tissue>
    </source>
</reference>
<comment type="caution">
    <text evidence="2">The sequence shown here is derived from an EMBL/GenBank/DDBJ whole genome shotgun (WGS) entry which is preliminary data.</text>
</comment>
<evidence type="ECO:0000256" key="1">
    <source>
        <dbReference type="SAM" id="MobiDB-lite"/>
    </source>
</evidence>
<sequence length="167" mass="18177">MTWRALVHRTSPADYVTVIKRPRDTQGASLEGVGKLSYLGQSEGFARVTDSHTLVHYTRHNPARPAPSPCHHARPPLLTPDSESHPSLSPFPTLTLPHPSPYPQYIYPSPSATHNFLESPAPTPTTTSTSTTITTNMRATQTPAIHSLTLISTHATPRHVHYAPAPG</sequence>
<keyword evidence="3" id="KW-1185">Reference proteome</keyword>
<dbReference type="EMBL" id="VSRR010001290">
    <property type="protein sequence ID" value="MPC24108.1"/>
    <property type="molecule type" value="Genomic_DNA"/>
</dbReference>
<evidence type="ECO:0000313" key="3">
    <source>
        <dbReference type="Proteomes" id="UP000324222"/>
    </source>
</evidence>
<gene>
    <name evidence="2" type="ORF">E2C01_017179</name>
</gene>